<feature type="compositionally biased region" description="Basic and acidic residues" evidence="11">
    <location>
        <begin position="377"/>
        <end position="386"/>
    </location>
</feature>
<dbReference type="GO" id="GO:0061157">
    <property type="term" value="P:mRNA destabilization"/>
    <property type="evidence" value="ECO:0007669"/>
    <property type="project" value="UniProtKB-ARBA"/>
</dbReference>
<evidence type="ECO:0000256" key="6">
    <source>
        <dbReference type="ARBA" id="ARBA00022490"/>
    </source>
</evidence>
<evidence type="ECO:0000313" key="14">
    <source>
        <dbReference type="EMBL" id="JAG88609.1"/>
    </source>
</evidence>
<dbReference type="GO" id="GO:0000956">
    <property type="term" value="P:nuclear-transcribed mRNA catabolic process"/>
    <property type="evidence" value="ECO:0007669"/>
    <property type="project" value="UniProtKB-ARBA"/>
</dbReference>
<evidence type="ECO:0000259" key="13">
    <source>
        <dbReference type="Pfam" id="PF22600"/>
    </source>
</evidence>
<organism evidence="14">
    <name type="scientific">Wollemia nobilis</name>
    <dbReference type="NCBI Taxonomy" id="56998"/>
    <lineage>
        <taxon>Eukaryota</taxon>
        <taxon>Viridiplantae</taxon>
        <taxon>Streptophyta</taxon>
        <taxon>Embryophyta</taxon>
        <taxon>Tracheophyta</taxon>
        <taxon>Spermatophyta</taxon>
        <taxon>Pinopsida</taxon>
        <taxon>Pinidae</taxon>
        <taxon>Conifers II</taxon>
        <taxon>Araucariales</taxon>
        <taxon>Araucariaceae</taxon>
        <taxon>Wollemia</taxon>
    </lineage>
</organism>
<feature type="region of interest" description="Disordered" evidence="11">
    <location>
        <begin position="1"/>
        <end position="20"/>
    </location>
</feature>
<dbReference type="GO" id="GO:0005737">
    <property type="term" value="C:cytoplasm"/>
    <property type="evidence" value="ECO:0007669"/>
    <property type="project" value="UniProtKB-SubCell"/>
</dbReference>
<reference evidence="14" key="1">
    <citation type="submission" date="2015-02" db="EMBL/GenBank/DDBJ databases">
        <title>A transcriptome of Wollemia nobilis - a relic of Gondwana.</title>
        <authorList>
            <person name="Chia J.Y."/>
            <person name="Leong Y.S."/>
            <person name="Abdul Karim S."/>
            <person name="Wan Azmi N."/>
            <person name="Hercus R."/>
            <person name="Croft L."/>
        </authorList>
    </citation>
    <scope>NUCLEOTIDE SEQUENCE</scope>
    <source>
        <strain evidence="14">MaeBrown</strain>
        <tissue evidence="14">Leaf</tissue>
    </source>
</reference>
<accession>A0A0C9RX88</accession>
<dbReference type="EMBL" id="GCHU01006864">
    <property type="protein sequence ID" value="JAG88609.1"/>
    <property type="molecule type" value="Transcribed_RNA"/>
</dbReference>
<dbReference type="GO" id="GO:0046872">
    <property type="term" value="F:metal ion binding"/>
    <property type="evidence" value="ECO:0007669"/>
    <property type="project" value="UniProtKB-KW"/>
</dbReference>
<dbReference type="PANTHER" id="PTHR12271">
    <property type="entry name" value="POLY A POLYMERASE CID PAP -RELATED"/>
    <property type="match status" value="1"/>
</dbReference>
<dbReference type="Pfam" id="PF22600">
    <property type="entry name" value="MTPAP-like_central"/>
    <property type="match status" value="1"/>
</dbReference>
<dbReference type="PANTHER" id="PTHR12271:SF40">
    <property type="entry name" value="POLY(A) RNA POLYMERASE GLD2"/>
    <property type="match status" value="1"/>
</dbReference>
<dbReference type="FunFam" id="1.10.1410.10:FF:000018">
    <property type="entry name" value="Terminal uridylyltransferase cid1"/>
    <property type="match status" value="1"/>
</dbReference>
<protein>
    <recommendedName>
        <fullName evidence="5">RNA uridylyltransferase</fullName>
        <ecNumber evidence="5">2.7.7.52</ecNumber>
    </recommendedName>
</protein>
<comment type="cofactor">
    <cofactor evidence="2">
        <name>Mg(2+)</name>
        <dbReference type="ChEBI" id="CHEBI:18420"/>
    </cofactor>
</comment>
<comment type="similarity">
    <text evidence="4">Belongs to the DNA polymerase type-B-like family.</text>
</comment>
<feature type="compositionally biased region" description="Basic and acidic residues" evidence="11">
    <location>
        <begin position="599"/>
        <end position="632"/>
    </location>
</feature>
<feature type="region of interest" description="Disordered" evidence="11">
    <location>
        <begin position="377"/>
        <end position="416"/>
    </location>
</feature>
<evidence type="ECO:0000256" key="3">
    <source>
        <dbReference type="ARBA" id="ARBA00004496"/>
    </source>
</evidence>
<evidence type="ECO:0000256" key="10">
    <source>
        <dbReference type="ARBA" id="ARBA00049105"/>
    </source>
</evidence>
<dbReference type="InterPro" id="IPR002058">
    <property type="entry name" value="PAP_assoc"/>
</dbReference>
<comment type="catalytic activity">
    <reaction evidence="10">
        <text>RNA(n) + UTP = RNA(n)-3'-uridine ribonucleotide + diphosphate</text>
        <dbReference type="Rhea" id="RHEA:14785"/>
        <dbReference type="Rhea" id="RHEA-COMP:14527"/>
        <dbReference type="Rhea" id="RHEA-COMP:17348"/>
        <dbReference type="ChEBI" id="CHEBI:33019"/>
        <dbReference type="ChEBI" id="CHEBI:46398"/>
        <dbReference type="ChEBI" id="CHEBI:140395"/>
        <dbReference type="ChEBI" id="CHEBI:173116"/>
        <dbReference type="EC" id="2.7.7.52"/>
    </reaction>
</comment>
<feature type="domain" description="PAP-associated" evidence="12">
    <location>
        <begin position="922"/>
        <end position="981"/>
    </location>
</feature>
<dbReference type="AlphaFoldDB" id="A0A0C9RX88"/>
<feature type="compositionally biased region" description="Basic and acidic residues" evidence="11">
    <location>
        <begin position="1"/>
        <end position="16"/>
    </location>
</feature>
<dbReference type="EC" id="2.7.7.52" evidence="5"/>
<dbReference type="SUPFAM" id="SSF81301">
    <property type="entry name" value="Nucleotidyltransferase"/>
    <property type="match status" value="1"/>
</dbReference>
<keyword evidence="6" id="KW-0963">Cytoplasm</keyword>
<comment type="subcellular location">
    <subcellularLocation>
        <location evidence="3">Cytoplasm</location>
    </subcellularLocation>
</comment>
<keyword evidence="8" id="KW-0479">Metal-binding</keyword>
<name>A0A0C9RX88_9CONI</name>
<feature type="domain" description="Poly(A) RNA polymerase mitochondrial-like central palm" evidence="13">
    <location>
        <begin position="706"/>
        <end position="834"/>
    </location>
</feature>
<dbReference type="GO" id="GO:0050265">
    <property type="term" value="F:RNA uridylyltransferase activity"/>
    <property type="evidence" value="ECO:0007669"/>
    <property type="project" value="UniProtKB-EC"/>
</dbReference>
<dbReference type="FunFam" id="3.30.460.10:FF:000067">
    <property type="entry name" value="Terminal uridylyltransferase cid1"/>
    <property type="match status" value="1"/>
</dbReference>
<comment type="cofactor">
    <cofactor evidence="1">
        <name>Mn(2+)</name>
        <dbReference type="ChEBI" id="CHEBI:29035"/>
    </cofactor>
</comment>
<evidence type="ECO:0000256" key="7">
    <source>
        <dbReference type="ARBA" id="ARBA00022679"/>
    </source>
</evidence>
<evidence type="ECO:0000256" key="11">
    <source>
        <dbReference type="SAM" id="MobiDB-lite"/>
    </source>
</evidence>
<sequence>MAGANGKEEDKARGDSEFPYASTGGEFLLNLLHRSNNTGNVSNNKIPTSEESIISFIDNKNNHNNIKSNNSSPPAANSVEGDPWQLTDPAVAALGPSHPFRNTNPNPNPNLWRHHSAQANDYPHHGNVAVSDQPLPLPLPFEQLSRPPHFNPYPFQNPYDKPLQPYDHLGGRPYGPFYGASANGHLGLPPGWAGGPPYPYGHMPHRPQFKGNGADRYLGLGFPNEGFEIRGNAAAVNGTENYAGGNLSFPNCFQGNSSALNLNDGGLSHGGPVAQEHLIRDGNLQFGSWNSEQNKCIGRGNTMNDIEKFESPSRDIFLHNAELPQNLKGKNGVVRFLCRPSSSQQSCGNSVALEEGVALEGSKAQTVVEQGFFKGKTDAVQGRRDPPPGFGVNNSFYRDDSRKDPPPGFAVNNSLYRDDRRKEFEVQSSAAMGRGSKQNNARGQLDLMRKDCIRNGVGQSGITKVRQGREQSKEPMQIRTDEELTEDRPSQSVDGDASKKVRGSQQGWRLRHSQEHDQMQLNMDSFSTFTSHLSALDINESESCFSNDGLEKHLPSRLCSDEASSAQPVASHLQDFGPSSVQALENAQFPKELPGDAISEGRQRCTGERRVQGQHRVDLIRRRPEEVHKEDSGGVSRENSLSNRDKYRNKSNLAVPQVRKDLDSDGSQRMLMAKQSRDPRRQQFMKIKRKDFHYRVDLEMFTPRFLSLYESLIPKKEEEARRTQLFSWLEKVVNKHWPAARLHLYGSCANAFRVSKRDIDICLSIEDETTSKAELVLKLAEVLEAEKMQNVQALTHARVPIVKFTDPVTDISCDICINNILAIVNTKLLHDYAQIDVRLQQLAFMIKHWAKLRQINEPYQGTLSSYAYVLMCIHFLQQRKPAILPCLQEMEATYQVTIGEIECTYYDKVDKLRNYGAENKETLGQLLSAFFDYWAFRHDYANSVISVRTGGLLSKNEKYWTRRIGKERHLICIEDPFEVSHDLGRVVDKHTIRWLKEEFQRAAEIMQYDSDPCVTLFKPYGPN</sequence>
<feature type="region of interest" description="Disordered" evidence="11">
    <location>
        <begin position="458"/>
        <end position="516"/>
    </location>
</feature>
<evidence type="ECO:0000259" key="12">
    <source>
        <dbReference type="Pfam" id="PF03828"/>
    </source>
</evidence>
<feature type="compositionally biased region" description="Polar residues" evidence="11">
    <location>
        <begin position="426"/>
        <end position="442"/>
    </location>
</feature>
<evidence type="ECO:0000256" key="9">
    <source>
        <dbReference type="ARBA" id="ARBA00022842"/>
    </source>
</evidence>
<dbReference type="InterPro" id="IPR043519">
    <property type="entry name" value="NT_sf"/>
</dbReference>
<feature type="region of interest" description="Disordered" evidence="11">
    <location>
        <begin position="661"/>
        <end position="680"/>
    </location>
</feature>
<evidence type="ECO:0000256" key="1">
    <source>
        <dbReference type="ARBA" id="ARBA00001936"/>
    </source>
</evidence>
<feature type="region of interest" description="Disordered" evidence="11">
    <location>
        <begin position="593"/>
        <end position="653"/>
    </location>
</feature>
<dbReference type="GO" id="GO:0031123">
    <property type="term" value="P:RNA 3'-end processing"/>
    <property type="evidence" value="ECO:0007669"/>
    <property type="project" value="TreeGrafter"/>
</dbReference>
<dbReference type="Pfam" id="PF03828">
    <property type="entry name" value="PAP_assoc"/>
    <property type="match status" value="1"/>
</dbReference>
<dbReference type="Gene3D" id="3.30.460.10">
    <property type="entry name" value="Beta Polymerase, domain 2"/>
    <property type="match status" value="1"/>
</dbReference>
<evidence type="ECO:0000256" key="2">
    <source>
        <dbReference type="ARBA" id="ARBA00001946"/>
    </source>
</evidence>
<evidence type="ECO:0000256" key="5">
    <source>
        <dbReference type="ARBA" id="ARBA00012472"/>
    </source>
</evidence>
<dbReference type="SUPFAM" id="SSF81631">
    <property type="entry name" value="PAP/OAS1 substrate-binding domain"/>
    <property type="match status" value="1"/>
</dbReference>
<keyword evidence="9" id="KW-0460">Magnesium</keyword>
<dbReference type="Gene3D" id="1.10.1410.10">
    <property type="match status" value="1"/>
</dbReference>
<keyword evidence="7" id="KW-0808">Transferase</keyword>
<dbReference type="InterPro" id="IPR054708">
    <property type="entry name" value="MTPAP-like_central"/>
</dbReference>
<proteinExistence type="inferred from homology"/>
<dbReference type="GO" id="GO:0010628">
    <property type="term" value="P:positive regulation of gene expression"/>
    <property type="evidence" value="ECO:0007669"/>
    <property type="project" value="UniProtKB-ARBA"/>
</dbReference>
<feature type="compositionally biased region" description="Basic and acidic residues" evidence="11">
    <location>
        <begin position="479"/>
        <end position="489"/>
    </location>
</feature>
<evidence type="ECO:0000256" key="8">
    <source>
        <dbReference type="ARBA" id="ARBA00022723"/>
    </source>
</evidence>
<evidence type="ECO:0000256" key="4">
    <source>
        <dbReference type="ARBA" id="ARBA00008593"/>
    </source>
</evidence>
<feature type="region of interest" description="Disordered" evidence="11">
    <location>
        <begin position="425"/>
        <end position="444"/>
    </location>
</feature>
<dbReference type="CDD" id="cd05402">
    <property type="entry name" value="NT_PAP_TUTase"/>
    <property type="match status" value="1"/>
</dbReference>